<dbReference type="EMBL" id="JAIVFQ010000006">
    <property type="protein sequence ID" value="MCC5598959.1"/>
    <property type="molecule type" value="Genomic_DNA"/>
</dbReference>
<dbReference type="Proteomes" id="UP001199525">
    <property type="component" value="Unassembled WGS sequence"/>
</dbReference>
<reference evidence="1 2" key="1">
    <citation type="journal article" date="2021" name="Microorganisms">
        <title>Genome Evolution of Filamentous Cyanobacterium Nostoc Species: From Facultative Symbiosis to Free Living.</title>
        <authorList>
            <person name="Huo D."/>
            <person name="Li H."/>
            <person name="Cai F."/>
            <person name="Guo X."/>
            <person name="Qiao Z."/>
            <person name="Wang W."/>
            <person name="Yu G."/>
            <person name="Li R."/>
        </authorList>
    </citation>
    <scope>NUCLEOTIDE SEQUENCE [LARGE SCALE GENOMIC DNA]</scope>
    <source>
        <strain evidence="1 2">CHAB 5714</strain>
    </source>
</reference>
<accession>A0ABS8I446</accession>
<keyword evidence="2" id="KW-1185">Reference proteome</keyword>
<evidence type="ECO:0008006" key="3">
    <source>
        <dbReference type="Google" id="ProtNLM"/>
    </source>
</evidence>
<dbReference type="RefSeq" id="WP_229483851.1">
    <property type="nucleotide sequence ID" value="NZ_JAIVFQ010000006.1"/>
</dbReference>
<protein>
    <recommendedName>
        <fullName evidence="3">Methyl-accepting chemotaxis protein</fullName>
    </recommendedName>
</protein>
<comment type="caution">
    <text evidence="1">The sequence shown here is derived from an EMBL/GenBank/DDBJ whole genome shotgun (WGS) entry which is preliminary data.</text>
</comment>
<gene>
    <name evidence="1" type="ORF">LC586_06945</name>
</gene>
<sequence>MKMLFGVKLGLAIAALSVGVTSASVYYFYSTTSQLIMHQMTGRLKDIGHLGTFLFDPEVRESIVRLKAAVDRDSQVSVTDIQRLKL</sequence>
<evidence type="ECO:0000313" key="2">
    <source>
        <dbReference type="Proteomes" id="UP001199525"/>
    </source>
</evidence>
<organism evidence="1 2">
    <name type="scientific">Nostoc favosum CHAB5714</name>
    <dbReference type="NCBI Taxonomy" id="2780399"/>
    <lineage>
        <taxon>Bacteria</taxon>
        <taxon>Bacillati</taxon>
        <taxon>Cyanobacteriota</taxon>
        <taxon>Cyanophyceae</taxon>
        <taxon>Nostocales</taxon>
        <taxon>Nostocaceae</taxon>
        <taxon>Nostoc</taxon>
        <taxon>Nostoc favosum</taxon>
    </lineage>
</organism>
<evidence type="ECO:0000313" key="1">
    <source>
        <dbReference type="EMBL" id="MCC5598959.1"/>
    </source>
</evidence>
<name>A0ABS8I446_9NOSO</name>
<proteinExistence type="predicted"/>